<gene>
    <name evidence="2" type="ORF">MES4922_40157</name>
</gene>
<dbReference type="EMBL" id="CAKXZS010000034">
    <property type="protein sequence ID" value="CAH2405269.1"/>
    <property type="molecule type" value="Genomic_DNA"/>
</dbReference>
<accession>A0ABN8K856</accession>
<keyword evidence="1" id="KW-0812">Transmembrane</keyword>
<evidence type="ECO:0000313" key="2">
    <source>
        <dbReference type="EMBL" id="CAH2405269.1"/>
    </source>
</evidence>
<name>A0ABN8K856_9HYPH</name>
<keyword evidence="1" id="KW-1133">Transmembrane helix</keyword>
<feature type="transmembrane region" description="Helical" evidence="1">
    <location>
        <begin position="12"/>
        <end position="31"/>
    </location>
</feature>
<sequence>MAARALCSIWNLQMKLLIVVGLMPFLVRYPWLLFGTAFVLLGVVFPLGIVFTVTGVAAMHYGAGAKGNFLVNLERPTS</sequence>
<feature type="transmembrane region" description="Helical" evidence="1">
    <location>
        <begin position="37"/>
        <end position="59"/>
    </location>
</feature>
<keyword evidence="1" id="KW-0472">Membrane</keyword>
<evidence type="ECO:0000313" key="3">
    <source>
        <dbReference type="Proteomes" id="UP001152604"/>
    </source>
</evidence>
<keyword evidence="3" id="KW-1185">Reference proteome</keyword>
<evidence type="ECO:0000256" key="1">
    <source>
        <dbReference type="SAM" id="Phobius"/>
    </source>
</evidence>
<protein>
    <submittedName>
        <fullName evidence="2">Uncharacterized protein</fullName>
    </submittedName>
</protein>
<proteinExistence type="predicted"/>
<dbReference type="Proteomes" id="UP001152604">
    <property type="component" value="Unassembled WGS sequence"/>
</dbReference>
<organism evidence="2 3">
    <name type="scientific">Mesorhizobium ventifaucium</name>
    <dbReference type="NCBI Taxonomy" id="666020"/>
    <lineage>
        <taxon>Bacteria</taxon>
        <taxon>Pseudomonadati</taxon>
        <taxon>Pseudomonadota</taxon>
        <taxon>Alphaproteobacteria</taxon>
        <taxon>Hyphomicrobiales</taxon>
        <taxon>Phyllobacteriaceae</taxon>
        <taxon>Mesorhizobium</taxon>
    </lineage>
</organism>
<reference evidence="2" key="1">
    <citation type="submission" date="2022-03" db="EMBL/GenBank/DDBJ databases">
        <authorList>
            <person name="Brunel B."/>
        </authorList>
    </citation>
    <scope>NUCLEOTIDE SEQUENCE</scope>
    <source>
        <strain evidence="2">STM4922sample</strain>
    </source>
</reference>
<comment type="caution">
    <text evidence="2">The sequence shown here is derived from an EMBL/GenBank/DDBJ whole genome shotgun (WGS) entry which is preliminary data.</text>
</comment>